<keyword evidence="2" id="KW-1185">Reference proteome</keyword>
<evidence type="ECO:0000313" key="1">
    <source>
        <dbReference type="EMBL" id="GIY35669.1"/>
    </source>
</evidence>
<dbReference type="AlphaFoldDB" id="A0AAV4SQT7"/>
<gene>
    <name evidence="1" type="ORF">CDAR_185051</name>
</gene>
<dbReference type="EMBL" id="BPLQ01008196">
    <property type="protein sequence ID" value="GIY35669.1"/>
    <property type="molecule type" value="Genomic_DNA"/>
</dbReference>
<name>A0AAV4SQT7_9ARAC</name>
<comment type="caution">
    <text evidence="1">The sequence shown here is derived from an EMBL/GenBank/DDBJ whole genome shotgun (WGS) entry which is preliminary data.</text>
</comment>
<dbReference type="Proteomes" id="UP001054837">
    <property type="component" value="Unassembled WGS sequence"/>
</dbReference>
<sequence>MQFSPFHPKTLHTDFSRIFAIIGDSVHHRFVLLLKEARPTYESPRAAAAAVALLAAVVREAGGKKRVDAAFPHPRELMSITMFQWEKRVGEGEGVQWSPLAFEMAHQSSQRRDPAAIHFQGSSFSPV</sequence>
<protein>
    <submittedName>
        <fullName evidence="1">Uncharacterized protein</fullName>
    </submittedName>
</protein>
<reference evidence="1 2" key="1">
    <citation type="submission" date="2021-06" db="EMBL/GenBank/DDBJ databases">
        <title>Caerostris darwini draft genome.</title>
        <authorList>
            <person name="Kono N."/>
            <person name="Arakawa K."/>
        </authorList>
    </citation>
    <scope>NUCLEOTIDE SEQUENCE [LARGE SCALE GENOMIC DNA]</scope>
</reference>
<organism evidence="1 2">
    <name type="scientific">Caerostris darwini</name>
    <dbReference type="NCBI Taxonomy" id="1538125"/>
    <lineage>
        <taxon>Eukaryota</taxon>
        <taxon>Metazoa</taxon>
        <taxon>Ecdysozoa</taxon>
        <taxon>Arthropoda</taxon>
        <taxon>Chelicerata</taxon>
        <taxon>Arachnida</taxon>
        <taxon>Araneae</taxon>
        <taxon>Araneomorphae</taxon>
        <taxon>Entelegynae</taxon>
        <taxon>Araneoidea</taxon>
        <taxon>Araneidae</taxon>
        <taxon>Caerostris</taxon>
    </lineage>
</organism>
<accession>A0AAV4SQT7</accession>
<proteinExistence type="predicted"/>
<evidence type="ECO:0000313" key="2">
    <source>
        <dbReference type="Proteomes" id="UP001054837"/>
    </source>
</evidence>